<proteinExistence type="predicted"/>
<protein>
    <submittedName>
        <fullName evidence="1">Uncharacterized protein</fullName>
    </submittedName>
</protein>
<sequence>MRELLFQFSYKEQLIHEGKTPSCCQSLPISCWQNCLEGVKIEHTAKFFARPAYRESFYFQDNIWNELHHLYLNLGNKFSYLFDGDK</sequence>
<dbReference type="EMBL" id="CM047748">
    <property type="protein sequence ID" value="KAJ0015252.1"/>
    <property type="molecule type" value="Genomic_DNA"/>
</dbReference>
<name>A0ACC0XF19_9ROSI</name>
<evidence type="ECO:0000313" key="2">
    <source>
        <dbReference type="Proteomes" id="UP001163603"/>
    </source>
</evidence>
<gene>
    <name evidence="1" type="ORF">Pint_19731</name>
</gene>
<evidence type="ECO:0000313" key="1">
    <source>
        <dbReference type="EMBL" id="KAJ0015252.1"/>
    </source>
</evidence>
<reference evidence="2" key="1">
    <citation type="journal article" date="2023" name="G3 (Bethesda)">
        <title>Genome assembly and association tests identify interacting loci associated with vigor, precocity, and sex in interspecific pistachio rootstocks.</title>
        <authorList>
            <person name="Palmer W."/>
            <person name="Jacygrad E."/>
            <person name="Sagayaradj S."/>
            <person name="Cavanaugh K."/>
            <person name="Han R."/>
            <person name="Bertier L."/>
            <person name="Beede B."/>
            <person name="Kafkas S."/>
            <person name="Golino D."/>
            <person name="Preece J."/>
            <person name="Michelmore R."/>
        </authorList>
    </citation>
    <scope>NUCLEOTIDE SEQUENCE [LARGE SCALE GENOMIC DNA]</scope>
</reference>
<keyword evidence="2" id="KW-1185">Reference proteome</keyword>
<dbReference type="Proteomes" id="UP001163603">
    <property type="component" value="Chromosome 13"/>
</dbReference>
<organism evidence="1 2">
    <name type="scientific">Pistacia integerrima</name>
    <dbReference type="NCBI Taxonomy" id="434235"/>
    <lineage>
        <taxon>Eukaryota</taxon>
        <taxon>Viridiplantae</taxon>
        <taxon>Streptophyta</taxon>
        <taxon>Embryophyta</taxon>
        <taxon>Tracheophyta</taxon>
        <taxon>Spermatophyta</taxon>
        <taxon>Magnoliopsida</taxon>
        <taxon>eudicotyledons</taxon>
        <taxon>Gunneridae</taxon>
        <taxon>Pentapetalae</taxon>
        <taxon>rosids</taxon>
        <taxon>malvids</taxon>
        <taxon>Sapindales</taxon>
        <taxon>Anacardiaceae</taxon>
        <taxon>Pistacia</taxon>
    </lineage>
</organism>
<accession>A0ACC0XF19</accession>
<comment type="caution">
    <text evidence="1">The sequence shown here is derived from an EMBL/GenBank/DDBJ whole genome shotgun (WGS) entry which is preliminary data.</text>
</comment>